<protein>
    <submittedName>
        <fullName evidence="1">Uncharacterized protein</fullName>
    </submittedName>
</protein>
<name>A0A0F9BB44_9ZZZZ</name>
<evidence type="ECO:0000313" key="1">
    <source>
        <dbReference type="EMBL" id="KKK81651.1"/>
    </source>
</evidence>
<dbReference type="EMBL" id="LAZR01053029">
    <property type="protein sequence ID" value="KKK81651.1"/>
    <property type="molecule type" value="Genomic_DNA"/>
</dbReference>
<dbReference type="AlphaFoldDB" id="A0A0F9BB44"/>
<organism evidence="1">
    <name type="scientific">marine sediment metagenome</name>
    <dbReference type="NCBI Taxonomy" id="412755"/>
    <lineage>
        <taxon>unclassified sequences</taxon>
        <taxon>metagenomes</taxon>
        <taxon>ecological metagenomes</taxon>
    </lineage>
</organism>
<gene>
    <name evidence="1" type="ORF">LCGC14_2811270</name>
</gene>
<sequence>AIRDGRLERPTICPSCDVETFIEAHHEDYSKPLEVKWLCDDCHRKEHLQCQNN</sequence>
<accession>A0A0F9BB44</accession>
<comment type="caution">
    <text evidence="1">The sequence shown here is derived from an EMBL/GenBank/DDBJ whole genome shotgun (WGS) entry which is preliminary data.</text>
</comment>
<proteinExistence type="predicted"/>
<reference evidence="1" key="1">
    <citation type="journal article" date="2015" name="Nature">
        <title>Complex archaea that bridge the gap between prokaryotes and eukaryotes.</title>
        <authorList>
            <person name="Spang A."/>
            <person name="Saw J.H."/>
            <person name="Jorgensen S.L."/>
            <person name="Zaremba-Niedzwiedzka K."/>
            <person name="Martijn J."/>
            <person name="Lind A.E."/>
            <person name="van Eijk R."/>
            <person name="Schleper C."/>
            <person name="Guy L."/>
            <person name="Ettema T.J."/>
        </authorList>
    </citation>
    <scope>NUCLEOTIDE SEQUENCE</scope>
</reference>
<feature type="non-terminal residue" evidence="1">
    <location>
        <position position="1"/>
    </location>
</feature>